<organism evidence="2">
    <name type="scientific">Angiostrongylus cantonensis</name>
    <name type="common">Rat lungworm</name>
    <dbReference type="NCBI Taxonomy" id="6313"/>
    <lineage>
        <taxon>Eukaryota</taxon>
        <taxon>Metazoa</taxon>
        <taxon>Ecdysozoa</taxon>
        <taxon>Nematoda</taxon>
        <taxon>Chromadorea</taxon>
        <taxon>Rhabditida</taxon>
        <taxon>Rhabditina</taxon>
        <taxon>Rhabditomorpha</taxon>
        <taxon>Strongyloidea</taxon>
        <taxon>Metastrongylidae</taxon>
        <taxon>Angiostrongylus</taxon>
    </lineage>
</organism>
<proteinExistence type="evidence at transcript level"/>
<evidence type="ECO:0000256" key="1">
    <source>
        <dbReference type="SAM" id="MobiDB-lite"/>
    </source>
</evidence>
<sequence length="254" mass="28690">IRIPNLASSTTKPCLVYHSNHQHYSTTKTTPTHHEHLVRLPDHRGRLPRPGLGLGQRTKLGHPDPVRSRQPAGAGQVQPRPVPDLERQHVGLLLLRLPRRAPVPRGVPAHLPPVQPDERAAVHRVVGLQQDRPEGLLDGGPRERGGLPWRPRRRLALVLAQERHGRRWRGPGRRRALQGRRGQRAAAALRLDPVPQDRRRAGQLLLPVRHHPHLVDQERELLLGAPDRVAVRLREQAQRVAGRSLPAHLRRLQP</sequence>
<reference evidence="2" key="1">
    <citation type="journal article" date="2011" name="Mol. Biochem. Parasitol.">
        <title>A transcriptomic study on the pepsin-activated infective larvae of Angiostrongylus cantonensis.</title>
        <authorList>
            <person name="Chang S.H."/>
            <person name="Tang P."/>
            <person name="Wang L.C."/>
        </authorList>
    </citation>
    <scope>NUCLEOTIDE SEQUENCE</scope>
    <source>
        <strain evidence="2">Taiwan</strain>
    </source>
</reference>
<feature type="non-terminal residue" evidence="2">
    <location>
        <position position="1"/>
    </location>
</feature>
<feature type="non-terminal residue" evidence="2">
    <location>
        <position position="254"/>
    </location>
</feature>
<evidence type="ECO:0000313" key="2">
    <source>
        <dbReference type="EMBL" id="AEB96396.1"/>
    </source>
</evidence>
<dbReference type="AlphaFoldDB" id="F5GTJ8"/>
<protein>
    <submittedName>
        <fullName evidence="2">Uncharacterized protein</fullName>
    </submittedName>
</protein>
<accession>F5GTJ8</accession>
<dbReference type="EMBL" id="JI625634">
    <property type="protein sequence ID" value="AEB96396.1"/>
    <property type="molecule type" value="mRNA"/>
</dbReference>
<name>F5GTJ8_ANGCA</name>
<feature type="region of interest" description="Disordered" evidence="1">
    <location>
        <begin position="42"/>
        <end position="84"/>
    </location>
</feature>